<feature type="transmembrane region" description="Helical" evidence="6">
    <location>
        <begin position="63"/>
        <end position="83"/>
    </location>
</feature>
<feature type="transmembrane region" description="Helical" evidence="6">
    <location>
        <begin position="325"/>
        <end position="343"/>
    </location>
</feature>
<name>A0A1G1VCS6_9BACT</name>
<evidence type="ECO:0000256" key="3">
    <source>
        <dbReference type="ARBA" id="ARBA00022960"/>
    </source>
</evidence>
<dbReference type="InterPro" id="IPR001182">
    <property type="entry name" value="FtsW/RodA"/>
</dbReference>
<protein>
    <recommendedName>
        <fullName evidence="9">Rod shape-determining protein RodA</fullName>
    </recommendedName>
</protein>
<dbReference type="PANTHER" id="PTHR30474:SF1">
    <property type="entry name" value="PEPTIDOGLYCAN GLYCOSYLTRANSFERASE MRDB"/>
    <property type="match status" value="1"/>
</dbReference>
<sequence>MNRGLLRIDFGLLMPALVLLILGLTGIFSLSFELFKAQLFFSVIALFVFIFFSQVNHQFLKSFGTVIYIASIIILFLVLLFGIESRGSTRWFEILSFRIQFSELLKPFLALSLSSFLVKRNNYSIKSFFSVLVLLFPIWLLIFLQPDLGNAIIYFLVVLFLLLIFGFPLRYFFVSILLVSAFLPIFWKFLREYQKQRILTFFHLRVDSLGTSYNAIQSVIAVGSGMLMGRGLGQGTQSSLRFLPERHTDFIFATLSEELGFIGSILILIAFIFLFYRIFLIYKNSDSSFSKVFAQAAFFLLLVQFFINIGMNIGIMPIVGVSLPFVSYGGSSLISSFILLGFLSSMSKGADSKDVLEIK</sequence>
<dbReference type="GO" id="GO:0051301">
    <property type="term" value="P:cell division"/>
    <property type="evidence" value="ECO:0007669"/>
    <property type="project" value="InterPro"/>
</dbReference>
<comment type="caution">
    <text evidence="7">The sequence shown here is derived from an EMBL/GenBank/DDBJ whole genome shotgun (WGS) entry which is preliminary data.</text>
</comment>
<accession>A0A1G1VCS6</accession>
<feature type="transmembrane region" description="Helical" evidence="6">
    <location>
        <begin position="151"/>
        <end position="167"/>
    </location>
</feature>
<organism evidence="7 8">
    <name type="scientific">Candidatus Blackburnbacteria bacterium RIFCSPLOWO2_01_FULL_41_27</name>
    <dbReference type="NCBI Taxonomy" id="1797520"/>
    <lineage>
        <taxon>Bacteria</taxon>
        <taxon>Candidatus Blackburniibacteriota</taxon>
    </lineage>
</organism>
<feature type="transmembrane region" description="Helical" evidence="6">
    <location>
        <begin position="12"/>
        <end position="32"/>
    </location>
</feature>
<feature type="transmembrane region" description="Helical" evidence="6">
    <location>
        <begin position="39"/>
        <end position="57"/>
    </location>
</feature>
<feature type="transmembrane region" description="Helical" evidence="6">
    <location>
        <begin position="259"/>
        <end position="280"/>
    </location>
</feature>
<evidence type="ECO:0000256" key="1">
    <source>
        <dbReference type="ARBA" id="ARBA00004141"/>
    </source>
</evidence>
<reference evidence="7 8" key="1">
    <citation type="journal article" date="2016" name="Nat. Commun.">
        <title>Thousands of microbial genomes shed light on interconnected biogeochemical processes in an aquifer system.</title>
        <authorList>
            <person name="Anantharaman K."/>
            <person name="Brown C.T."/>
            <person name="Hug L.A."/>
            <person name="Sharon I."/>
            <person name="Castelle C.J."/>
            <person name="Probst A.J."/>
            <person name="Thomas B.C."/>
            <person name="Singh A."/>
            <person name="Wilkins M.J."/>
            <person name="Karaoz U."/>
            <person name="Brodie E.L."/>
            <person name="Williams K.H."/>
            <person name="Hubbard S.S."/>
            <person name="Banfield J.F."/>
        </authorList>
    </citation>
    <scope>NUCLEOTIDE SEQUENCE [LARGE SCALE GENOMIC DNA]</scope>
</reference>
<evidence type="ECO:0000313" key="8">
    <source>
        <dbReference type="Proteomes" id="UP000177685"/>
    </source>
</evidence>
<comment type="subcellular location">
    <subcellularLocation>
        <location evidence="1">Membrane</location>
        <topology evidence="1">Multi-pass membrane protein</topology>
    </subcellularLocation>
</comment>
<keyword evidence="4 6" id="KW-1133">Transmembrane helix</keyword>
<dbReference type="GO" id="GO:0005886">
    <property type="term" value="C:plasma membrane"/>
    <property type="evidence" value="ECO:0007669"/>
    <property type="project" value="TreeGrafter"/>
</dbReference>
<evidence type="ECO:0000313" key="7">
    <source>
        <dbReference type="EMBL" id="OGY13323.1"/>
    </source>
</evidence>
<keyword evidence="2 6" id="KW-0812">Transmembrane</keyword>
<evidence type="ECO:0008006" key="9">
    <source>
        <dbReference type="Google" id="ProtNLM"/>
    </source>
</evidence>
<dbReference type="Proteomes" id="UP000177685">
    <property type="component" value="Unassembled WGS sequence"/>
</dbReference>
<evidence type="ECO:0000256" key="6">
    <source>
        <dbReference type="SAM" id="Phobius"/>
    </source>
</evidence>
<feature type="transmembrane region" description="Helical" evidence="6">
    <location>
        <begin position="292"/>
        <end position="319"/>
    </location>
</feature>
<dbReference type="GO" id="GO:0008360">
    <property type="term" value="P:regulation of cell shape"/>
    <property type="evidence" value="ECO:0007669"/>
    <property type="project" value="UniProtKB-KW"/>
</dbReference>
<feature type="transmembrane region" description="Helical" evidence="6">
    <location>
        <begin position="123"/>
        <end position="144"/>
    </location>
</feature>
<dbReference type="EMBL" id="MHCD01000037">
    <property type="protein sequence ID" value="OGY13323.1"/>
    <property type="molecule type" value="Genomic_DNA"/>
</dbReference>
<evidence type="ECO:0000256" key="2">
    <source>
        <dbReference type="ARBA" id="ARBA00022692"/>
    </source>
</evidence>
<evidence type="ECO:0000256" key="5">
    <source>
        <dbReference type="ARBA" id="ARBA00023136"/>
    </source>
</evidence>
<proteinExistence type="predicted"/>
<dbReference type="PANTHER" id="PTHR30474">
    <property type="entry name" value="CELL CYCLE PROTEIN"/>
    <property type="match status" value="1"/>
</dbReference>
<evidence type="ECO:0000256" key="4">
    <source>
        <dbReference type="ARBA" id="ARBA00022989"/>
    </source>
</evidence>
<dbReference type="GO" id="GO:0032153">
    <property type="term" value="C:cell division site"/>
    <property type="evidence" value="ECO:0007669"/>
    <property type="project" value="TreeGrafter"/>
</dbReference>
<keyword evidence="5 6" id="KW-0472">Membrane</keyword>
<dbReference type="PROSITE" id="PS00428">
    <property type="entry name" value="FTSW_RODA_SPOVE"/>
    <property type="match status" value="1"/>
</dbReference>
<dbReference type="GO" id="GO:0015648">
    <property type="term" value="F:lipid-linked peptidoglycan transporter activity"/>
    <property type="evidence" value="ECO:0007669"/>
    <property type="project" value="TreeGrafter"/>
</dbReference>
<dbReference type="AlphaFoldDB" id="A0A1G1VCS6"/>
<keyword evidence="3" id="KW-0133">Cell shape</keyword>
<feature type="transmembrane region" description="Helical" evidence="6">
    <location>
        <begin position="173"/>
        <end position="190"/>
    </location>
</feature>
<gene>
    <name evidence="7" type="ORF">A3A58_03055</name>
</gene>
<dbReference type="Pfam" id="PF01098">
    <property type="entry name" value="FTSW_RODA_SPOVE"/>
    <property type="match status" value="1"/>
</dbReference>
<dbReference type="InterPro" id="IPR018365">
    <property type="entry name" value="Cell_cycle_FtsW-rel_CS"/>
</dbReference>